<feature type="region of interest" description="Disordered" evidence="2">
    <location>
        <begin position="127"/>
        <end position="171"/>
    </location>
</feature>
<dbReference type="InterPro" id="IPR007573">
    <property type="entry name" value="QWRF"/>
</dbReference>
<sequence>MMKMDGEALSSDQASVKPRRSKSREVSSRFLSPSLSPSIDSGTPSPKPRKSTDTRKHRSKEDGGFIRGLWPSTSSQSSNKKLETKLETTLADHLGNERLKDLIDHKSNENSDNSMLVNRQRSCSDFSRFRNEKESTKENHRPLLGGSMRYTGTFRFPGRSSTSSSKSPVLADDIVPGRFSVDENALRRKSVGRKSDSDTQDSESECSDICSGTSFGSPVIGKSLSASYMASTVSSRKSGIEVPSKYMHDLSSRRRRGTSDPNIPDIPVSSDNSPKKFTIKNAMKRANSLSTYGSASKWALSPGRSGSPSMENMGKPMSFSSLRPPTSPSRAKGVGNLLSMGLELFKSKKSSSNSLSPLGPGTAESVHQLRMLHNKLVQWRYANARADVFNRNVTVQAENNLVYAWHSLAKLQYSVMQKQLQLQKEKQEEKLNFILHSQIKPLEAWADMERQHQSALSMMKDCLHSVVCKVPLIEGAEVEPQSASIALRHSSDLAASIKSMLSTLSPATEKTASMLSQLAEVVAGERALLEECLELIRINSTLEVQERSLKCNVIQLKLWQQQQQQEIAT</sequence>
<dbReference type="Pfam" id="PF04484">
    <property type="entry name" value="QWRF"/>
    <property type="match status" value="1"/>
</dbReference>
<dbReference type="AlphaFoldDB" id="A0A5J5AAG8"/>
<dbReference type="PANTHER" id="PTHR31807">
    <property type="entry name" value="AUGMIN FAMILY MEMBER"/>
    <property type="match status" value="1"/>
</dbReference>
<evidence type="ECO:0000313" key="3">
    <source>
        <dbReference type="EMBL" id="KAA8526427.1"/>
    </source>
</evidence>
<accession>A0A5J5AAG8</accession>
<evidence type="ECO:0000313" key="4">
    <source>
        <dbReference type="Proteomes" id="UP000325577"/>
    </source>
</evidence>
<dbReference type="GO" id="GO:0051225">
    <property type="term" value="P:spindle assembly"/>
    <property type="evidence" value="ECO:0007669"/>
    <property type="project" value="TreeGrafter"/>
</dbReference>
<feature type="region of interest" description="Disordered" evidence="2">
    <location>
        <begin position="186"/>
        <end position="210"/>
    </location>
</feature>
<comment type="similarity">
    <text evidence="1">Belongs to the QWRF family.</text>
</comment>
<feature type="compositionally biased region" description="Low complexity" evidence="2">
    <location>
        <begin position="28"/>
        <end position="38"/>
    </location>
</feature>
<evidence type="ECO:0008006" key="5">
    <source>
        <dbReference type="Google" id="ProtNLM"/>
    </source>
</evidence>
<feature type="compositionally biased region" description="Basic and acidic residues" evidence="2">
    <location>
        <begin position="127"/>
        <end position="141"/>
    </location>
</feature>
<evidence type="ECO:0000256" key="1">
    <source>
        <dbReference type="ARBA" id="ARBA00010016"/>
    </source>
</evidence>
<dbReference type="EMBL" id="CM018046">
    <property type="protein sequence ID" value="KAA8526427.1"/>
    <property type="molecule type" value="Genomic_DNA"/>
</dbReference>
<organism evidence="3 4">
    <name type="scientific">Nyssa sinensis</name>
    <dbReference type="NCBI Taxonomy" id="561372"/>
    <lineage>
        <taxon>Eukaryota</taxon>
        <taxon>Viridiplantae</taxon>
        <taxon>Streptophyta</taxon>
        <taxon>Embryophyta</taxon>
        <taxon>Tracheophyta</taxon>
        <taxon>Spermatophyta</taxon>
        <taxon>Magnoliopsida</taxon>
        <taxon>eudicotyledons</taxon>
        <taxon>Gunneridae</taxon>
        <taxon>Pentapetalae</taxon>
        <taxon>asterids</taxon>
        <taxon>Cornales</taxon>
        <taxon>Nyssaceae</taxon>
        <taxon>Nyssa</taxon>
    </lineage>
</organism>
<reference evidence="3 4" key="1">
    <citation type="submission" date="2019-09" db="EMBL/GenBank/DDBJ databases">
        <title>A chromosome-level genome assembly of the Chinese tupelo Nyssa sinensis.</title>
        <authorList>
            <person name="Yang X."/>
            <person name="Kang M."/>
            <person name="Yang Y."/>
            <person name="Xiong H."/>
            <person name="Wang M."/>
            <person name="Zhang Z."/>
            <person name="Wang Z."/>
            <person name="Wu H."/>
            <person name="Ma T."/>
            <person name="Liu J."/>
            <person name="Xi Z."/>
        </authorList>
    </citation>
    <scope>NUCLEOTIDE SEQUENCE [LARGE SCALE GENOMIC DNA]</scope>
    <source>
        <strain evidence="3">J267</strain>
        <tissue evidence="3">Leaf</tissue>
    </source>
</reference>
<feature type="region of interest" description="Disordered" evidence="2">
    <location>
        <begin position="248"/>
        <end position="275"/>
    </location>
</feature>
<protein>
    <recommendedName>
        <fullName evidence="5">QWRF motif-containing protein 3</fullName>
    </recommendedName>
</protein>
<dbReference type="OrthoDB" id="774923at2759"/>
<feature type="region of interest" description="Disordered" evidence="2">
    <location>
        <begin position="297"/>
        <end position="330"/>
    </location>
</feature>
<feature type="region of interest" description="Disordered" evidence="2">
    <location>
        <begin position="1"/>
        <end position="82"/>
    </location>
</feature>
<keyword evidence="4" id="KW-1185">Reference proteome</keyword>
<proteinExistence type="inferred from homology"/>
<dbReference type="PANTHER" id="PTHR31807:SF31">
    <property type="entry name" value="QWRF MOTIF PROTEIN (DUF566)-RELATED"/>
    <property type="match status" value="1"/>
</dbReference>
<feature type="compositionally biased region" description="Basic and acidic residues" evidence="2">
    <location>
        <begin position="50"/>
        <end position="64"/>
    </location>
</feature>
<dbReference type="GO" id="GO:0008017">
    <property type="term" value="F:microtubule binding"/>
    <property type="evidence" value="ECO:0007669"/>
    <property type="project" value="TreeGrafter"/>
</dbReference>
<dbReference type="GO" id="GO:0005737">
    <property type="term" value="C:cytoplasm"/>
    <property type="evidence" value="ECO:0007669"/>
    <property type="project" value="TreeGrafter"/>
</dbReference>
<name>A0A5J5AAG8_9ASTE</name>
<evidence type="ECO:0000256" key="2">
    <source>
        <dbReference type="SAM" id="MobiDB-lite"/>
    </source>
</evidence>
<dbReference type="Proteomes" id="UP000325577">
    <property type="component" value="Linkage Group LG3"/>
</dbReference>
<dbReference type="GO" id="GO:0005880">
    <property type="term" value="C:nuclear microtubule"/>
    <property type="evidence" value="ECO:0007669"/>
    <property type="project" value="TreeGrafter"/>
</dbReference>
<gene>
    <name evidence="3" type="ORF">F0562_008370</name>
</gene>